<organism evidence="2 3">
    <name type="scientific">Saxophila tyrrhenica</name>
    <dbReference type="NCBI Taxonomy" id="1690608"/>
    <lineage>
        <taxon>Eukaryota</taxon>
        <taxon>Fungi</taxon>
        <taxon>Dikarya</taxon>
        <taxon>Ascomycota</taxon>
        <taxon>Pezizomycotina</taxon>
        <taxon>Dothideomycetes</taxon>
        <taxon>Dothideomycetidae</taxon>
        <taxon>Mycosphaerellales</taxon>
        <taxon>Extremaceae</taxon>
        <taxon>Saxophila</taxon>
    </lineage>
</organism>
<gene>
    <name evidence="2" type="ORF">LTR77_005666</name>
</gene>
<reference evidence="2 3" key="1">
    <citation type="submission" date="2023-08" db="EMBL/GenBank/DDBJ databases">
        <title>Black Yeasts Isolated from many extreme environments.</title>
        <authorList>
            <person name="Coleine C."/>
            <person name="Stajich J.E."/>
            <person name="Selbmann L."/>
        </authorList>
    </citation>
    <scope>NUCLEOTIDE SEQUENCE [LARGE SCALE GENOMIC DNA]</scope>
    <source>
        <strain evidence="2 3">CCFEE 5935</strain>
    </source>
</reference>
<feature type="region of interest" description="Disordered" evidence="1">
    <location>
        <begin position="70"/>
        <end position="100"/>
    </location>
</feature>
<protein>
    <submittedName>
        <fullName evidence="2">Uncharacterized protein</fullName>
    </submittedName>
</protein>
<dbReference type="AlphaFoldDB" id="A0AAV9P985"/>
<name>A0AAV9P985_9PEZI</name>
<dbReference type="GeneID" id="89927007"/>
<dbReference type="RefSeq" id="XP_064659034.1">
    <property type="nucleotide sequence ID" value="XM_064802909.1"/>
</dbReference>
<dbReference type="Proteomes" id="UP001337655">
    <property type="component" value="Unassembled WGS sequence"/>
</dbReference>
<dbReference type="EMBL" id="JAVRRT010000008">
    <property type="protein sequence ID" value="KAK5169688.1"/>
    <property type="molecule type" value="Genomic_DNA"/>
</dbReference>
<evidence type="ECO:0000313" key="3">
    <source>
        <dbReference type="Proteomes" id="UP001337655"/>
    </source>
</evidence>
<evidence type="ECO:0000313" key="2">
    <source>
        <dbReference type="EMBL" id="KAK5169688.1"/>
    </source>
</evidence>
<accession>A0AAV9P985</accession>
<proteinExistence type="predicted"/>
<evidence type="ECO:0000256" key="1">
    <source>
        <dbReference type="SAM" id="MobiDB-lite"/>
    </source>
</evidence>
<sequence length="378" mass="40833">MSASDLQALLRFLSQDAKVPLASAMGKVKQLQTANLDTPEKISKAKPNDIKSIFEDEKVAKQILAAAKRVTKKRATGGEDTTTSSPAKKRKKDGPLLFSDPDASPADIEASLALPSSSATEEELKETVLFTNRAPLALAFVFTLLKFSMPEQPLSSRLSLAQGYIGVTSKARALSLGIEKGRSAEEEGFGEGQPVVRITGKEVRVLRRWGYEWKKDSKEHGGDEVAKGDEGGEEQPPLWALDLEALKKSNTLDSAPALGRASGGDGGLTNLPIHTPQAARAYMLKAFDTAPSEQVETGKKRSGAAKVAEKERNLGKLLQALDILYRSWATALSPEDLDKRTWGWYVRVRPAVAEGAQGWGGKNTVKLADILALRREAT</sequence>
<comment type="caution">
    <text evidence="2">The sequence shown here is derived from an EMBL/GenBank/DDBJ whole genome shotgun (WGS) entry which is preliminary data.</text>
</comment>
<keyword evidence="3" id="KW-1185">Reference proteome</keyword>